<proteinExistence type="predicted"/>
<feature type="domain" description="AB hydrolase-1" evidence="2">
    <location>
        <begin position="20"/>
        <end position="120"/>
    </location>
</feature>
<reference evidence="3" key="2">
    <citation type="submission" date="2012-09" db="EMBL/GenBank/DDBJ databases">
        <authorList>
            <person name="Gomez-Escribano J."/>
        </authorList>
    </citation>
    <scope>NUCLEOTIDE SEQUENCE</scope>
    <source>
        <strain evidence="3">DSM40262</strain>
    </source>
</reference>
<dbReference type="GO" id="GO:0003824">
    <property type="term" value="F:catalytic activity"/>
    <property type="evidence" value="ECO:0007669"/>
    <property type="project" value="UniProtKB-ARBA"/>
</dbReference>
<dbReference type="SUPFAM" id="SSF53474">
    <property type="entry name" value="alpha/beta-Hydrolases"/>
    <property type="match status" value="1"/>
</dbReference>
<name>K0P1P9_9ACTN</name>
<dbReference type="ESTHER" id="9actn-k0p1p9">
    <property type="family name" value="BotH"/>
</dbReference>
<dbReference type="InterPro" id="IPR000073">
    <property type="entry name" value="AB_hydrolase_1"/>
</dbReference>
<dbReference type="EMBL" id="HE983629">
    <property type="protein sequence ID" value="CCM09447.1"/>
    <property type="molecule type" value="Genomic_DNA"/>
</dbReference>
<evidence type="ECO:0000259" key="2">
    <source>
        <dbReference type="Pfam" id="PF00561"/>
    </source>
</evidence>
<accession>K0P1P9</accession>
<organism evidence="3">
    <name type="scientific">Streptomyces bottropensis</name>
    <dbReference type="NCBI Taxonomy" id="42235"/>
    <lineage>
        <taxon>Bacteria</taxon>
        <taxon>Bacillati</taxon>
        <taxon>Actinomycetota</taxon>
        <taxon>Actinomycetes</taxon>
        <taxon>Kitasatosporales</taxon>
        <taxon>Streptomycetaceae</taxon>
        <taxon>Streptomyces</taxon>
    </lineage>
</organism>
<evidence type="ECO:0000256" key="1">
    <source>
        <dbReference type="SAM" id="MobiDB-lite"/>
    </source>
</evidence>
<reference evidence="3" key="1">
    <citation type="submission" date="2012-09" db="EMBL/GenBank/DDBJ databases">
        <title>Posttranslational beta-methylation and macrolactamidination in the biosynthesis of the bottromycin complex of ribosomal peptide antibiotics.</title>
        <authorList>
            <person name="Gomez-Escribano J.P."/>
            <person name="Song L."/>
            <person name="Bibb M.J."/>
            <person name="Challis G.L."/>
        </authorList>
    </citation>
    <scope>NUCLEOTIDE SEQUENCE</scope>
    <source>
        <strain evidence="3">DSM40262</strain>
    </source>
</reference>
<protein>
    <submittedName>
        <fullName evidence="3">BmbG protein</fullName>
    </submittedName>
</protein>
<evidence type="ECO:0000313" key="3">
    <source>
        <dbReference type="EMBL" id="CCM09447.1"/>
    </source>
</evidence>
<dbReference type="Pfam" id="PF00561">
    <property type="entry name" value="Abhydrolase_1"/>
    <property type="match status" value="1"/>
</dbReference>
<dbReference type="InterPro" id="IPR029058">
    <property type="entry name" value="AB_hydrolase_fold"/>
</dbReference>
<feature type="region of interest" description="Disordered" evidence="1">
    <location>
        <begin position="249"/>
        <end position="293"/>
    </location>
</feature>
<gene>
    <name evidence="3" type="primary">bmbG</name>
</gene>
<sequence length="333" mass="35221">MVSRDGTPIRGFSRPGPGETLVLVHGVAMDRRIWAESGFLDAVPDAHVLALDLRGRGESGRVGTARGHALARYVEDVRAVLDGFGLARYSLFGTFFGGRIALQTAAVDPRVVRAFSFCAHAEQVEIPEDAVEEEAVAVEGPGGHAYLRDHFTGRGAPPWMVAACARVDPGELGAATRGLLHGSDRRTERGHPDQELVLITADGDADLAPFHAGEHRLGARLWLVGAPTRIRAAGRLAETGRRVADVLAGTGRGDEDAGVEPGAGTARAGRGGMTATGTTATEDTMWRRRRGLLPEGDPLVRALEEPAGRGRGHRLRAVCLIDPATGRPGPRTS</sequence>
<dbReference type="Gene3D" id="3.40.50.1820">
    <property type="entry name" value="alpha/beta hydrolase"/>
    <property type="match status" value="1"/>
</dbReference>
<dbReference type="AlphaFoldDB" id="K0P1P9"/>